<keyword evidence="4 8" id="KW-0349">Heme</keyword>
<dbReference type="PANTHER" id="PTHR11475:SF109">
    <property type="entry name" value="CHORION PEROXIDASE-LIKE PROTEIN"/>
    <property type="match status" value="1"/>
</dbReference>
<dbReference type="GO" id="GO:0005576">
    <property type="term" value="C:extracellular region"/>
    <property type="evidence" value="ECO:0007669"/>
    <property type="project" value="UniProtKB-SubCell"/>
</dbReference>
<keyword evidence="8" id="KW-0479">Metal-binding</keyword>
<dbReference type="EMBL" id="GBXI01013962">
    <property type="protein sequence ID" value="JAD00330.1"/>
    <property type="molecule type" value="Transcribed_RNA"/>
</dbReference>
<feature type="compositionally biased region" description="Polar residues" evidence="9">
    <location>
        <begin position="1249"/>
        <end position="1261"/>
    </location>
</feature>
<protein>
    <submittedName>
        <fullName evidence="10">Chorion peroxidase</fullName>
    </submittedName>
</protein>
<keyword evidence="7 8" id="KW-0408">Iron</keyword>
<feature type="binding site" description="axial binding residue" evidence="8">
    <location>
        <position position="560"/>
    </location>
    <ligand>
        <name>heme b</name>
        <dbReference type="ChEBI" id="CHEBI:60344"/>
    </ligand>
    <ligandPart>
        <name>Fe</name>
        <dbReference type="ChEBI" id="CHEBI:18248"/>
    </ligandPart>
</feature>
<dbReference type="PANTHER" id="PTHR11475">
    <property type="entry name" value="OXIDASE/PEROXIDASE"/>
    <property type="match status" value="1"/>
</dbReference>
<dbReference type="Pfam" id="PF03098">
    <property type="entry name" value="An_peroxidase"/>
    <property type="match status" value="1"/>
</dbReference>
<evidence type="ECO:0000256" key="5">
    <source>
        <dbReference type="ARBA" id="ARBA00022729"/>
    </source>
</evidence>
<dbReference type="InterPro" id="IPR019791">
    <property type="entry name" value="Haem_peroxidase_animal"/>
</dbReference>
<dbReference type="GO" id="GO:0022412">
    <property type="term" value="P:cellular process involved in reproduction in multicellular organism"/>
    <property type="evidence" value="ECO:0007669"/>
    <property type="project" value="UniProtKB-ARBA"/>
</dbReference>
<feature type="compositionally biased region" description="Low complexity" evidence="9">
    <location>
        <begin position="1477"/>
        <end position="1488"/>
    </location>
</feature>
<dbReference type="GO" id="GO:0006979">
    <property type="term" value="P:response to oxidative stress"/>
    <property type="evidence" value="ECO:0007669"/>
    <property type="project" value="InterPro"/>
</dbReference>
<dbReference type="CDD" id="cd09823">
    <property type="entry name" value="peroxinectin_like"/>
    <property type="match status" value="1"/>
</dbReference>
<evidence type="ECO:0000256" key="6">
    <source>
        <dbReference type="ARBA" id="ARBA00023002"/>
    </source>
</evidence>
<dbReference type="SUPFAM" id="SSF48113">
    <property type="entry name" value="Heme-dependent peroxidases"/>
    <property type="match status" value="1"/>
</dbReference>
<dbReference type="InterPro" id="IPR037120">
    <property type="entry name" value="Haem_peroxidase_sf_animal"/>
</dbReference>
<keyword evidence="3 10" id="KW-0575">Peroxidase</keyword>
<keyword evidence="2" id="KW-0964">Secreted</keyword>
<keyword evidence="6" id="KW-0560">Oxidoreductase</keyword>
<evidence type="ECO:0000256" key="8">
    <source>
        <dbReference type="PIRSR" id="PIRSR619791-2"/>
    </source>
</evidence>
<feature type="compositionally biased region" description="Polar residues" evidence="9">
    <location>
        <begin position="1513"/>
        <end position="1525"/>
    </location>
</feature>
<dbReference type="InterPro" id="IPR010255">
    <property type="entry name" value="Haem_peroxidase_sf"/>
</dbReference>
<evidence type="ECO:0000256" key="3">
    <source>
        <dbReference type="ARBA" id="ARBA00022559"/>
    </source>
</evidence>
<evidence type="ECO:0000256" key="9">
    <source>
        <dbReference type="SAM" id="MobiDB-lite"/>
    </source>
</evidence>
<reference evidence="10" key="2">
    <citation type="journal article" date="2015" name="Gigascience">
        <title>Reconstructing a comprehensive transcriptome assembly of a white-pupal translocated strain of the pest fruit fly Bactrocera cucurbitae.</title>
        <authorList>
            <person name="Sim S.B."/>
            <person name="Calla B."/>
            <person name="Hall B."/>
            <person name="DeRego T."/>
            <person name="Geib S.M."/>
        </authorList>
    </citation>
    <scope>NUCLEOTIDE SEQUENCE</scope>
</reference>
<feature type="compositionally biased region" description="Low complexity" evidence="9">
    <location>
        <begin position="952"/>
        <end position="969"/>
    </location>
</feature>
<feature type="region of interest" description="Disordered" evidence="9">
    <location>
        <begin position="1629"/>
        <end position="1673"/>
    </location>
</feature>
<feature type="region of interest" description="Disordered" evidence="9">
    <location>
        <begin position="1513"/>
        <end position="1536"/>
    </location>
</feature>
<proteinExistence type="predicted"/>
<feature type="compositionally biased region" description="Polar residues" evidence="9">
    <location>
        <begin position="1629"/>
        <end position="1665"/>
    </location>
</feature>
<dbReference type="Gene3D" id="1.10.640.10">
    <property type="entry name" value="Haem peroxidase domain superfamily, animal type"/>
    <property type="match status" value="1"/>
</dbReference>
<evidence type="ECO:0000256" key="4">
    <source>
        <dbReference type="ARBA" id="ARBA00022617"/>
    </source>
</evidence>
<feature type="region of interest" description="Disordered" evidence="9">
    <location>
        <begin position="1142"/>
        <end position="1174"/>
    </location>
</feature>
<dbReference type="FunFam" id="1.10.640.10:FF:000003">
    <property type="entry name" value="chorion peroxidase"/>
    <property type="match status" value="1"/>
</dbReference>
<feature type="region of interest" description="Disordered" evidence="9">
    <location>
        <begin position="1474"/>
        <end position="1499"/>
    </location>
</feature>
<dbReference type="PRINTS" id="PR00457">
    <property type="entry name" value="ANPEROXIDASE"/>
</dbReference>
<evidence type="ECO:0000256" key="7">
    <source>
        <dbReference type="ARBA" id="ARBA00023004"/>
    </source>
</evidence>
<feature type="region of interest" description="Disordered" evidence="9">
    <location>
        <begin position="1009"/>
        <end position="1059"/>
    </location>
</feature>
<feature type="compositionally biased region" description="Basic and acidic residues" evidence="9">
    <location>
        <begin position="1042"/>
        <end position="1059"/>
    </location>
</feature>
<feature type="region of interest" description="Disordered" evidence="9">
    <location>
        <begin position="944"/>
        <end position="976"/>
    </location>
</feature>
<dbReference type="GO" id="GO:0004601">
    <property type="term" value="F:peroxidase activity"/>
    <property type="evidence" value="ECO:0007669"/>
    <property type="project" value="UniProtKB-KW"/>
</dbReference>
<dbReference type="PROSITE" id="PS50292">
    <property type="entry name" value="PEROXIDASE_3"/>
    <property type="match status" value="1"/>
</dbReference>
<feature type="region of interest" description="Disordered" evidence="9">
    <location>
        <begin position="1243"/>
        <end position="1270"/>
    </location>
</feature>
<comment type="subcellular location">
    <subcellularLocation>
        <location evidence="1">Secreted</location>
    </subcellularLocation>
</comment>
<reference evidence="10" key="1">
    <citation type="submission" date="2014-11" db="EMBL/GenBank/DDBJ databases">
        <authorList>
            <person name="Geib S."/>
        </authorList>
    </citation>
    <scope>NUCLEOTIDE SEQUENCE</scope>
</reference>
<organism evidence="10">
    <name type="scientific">Zeugodacus cucurbitae</name>
    <name type="common">Melon fruit fly</name>
    <name type="synonym">Bactrocera cucurbitae</name>
    <dbReference type="NCBI Taxonomy" id="28588"/>
    <lineage>
        <taxon>Eukaryota</taxon>
        <taxon>Metazoa</taxon>
        <taxon>Ecdysozoa</taxon>
        <taxon>Arthropoda</taxon>
        <taxon>Hexapoda</taxon>
        <taxon>Insecta</taxon>
        <taxon>Pterygota</taxon>
        <taxon>Neoptera</taxon>
        <taxon>Endopterygota</taxon>
        <taxon>Diptera</taxon>
        <taxon>Brachycera</taxon>
        <taxon>Muscomorpha</taxon>
        <taxon>Tephritoidea</taxon>
        <taxon>Tephritidae</taxon>
        <taxon>Zeugodacus</taxon>
        <taxon>Zeugodacus</taxon>
    </lineage>
</organism>
<dbReference type="GO" id="GO:0020037">
    <property type="term" value="F:heme binding"/>
    <property type="evidence" value="ECO:0007669"/>
    <property type="project" value="InterPro"/>
</dbReference>
<evidence type="ECO:0000313" key="10">
    <source>
        <dbReference type="EMBL" id="JAD00330.1"/>
    </source>
</evidence>
<dbReference type="GO" id="GO:0046872">
    <property type="term" value="F:metal ion binding"/>
    <property type="evidence" value="ECO:0007669"/>
    <property type="project" value="UniProtKB-KW"/>
</dbReference>
<accession>A0A0A1WPC5</accession>
<evidence type="ECO:0000256" key="1">
    <source>
        <dbReference type="ARBA" id="ARBA00004613"/>
    </source>
</evidence>
<gene>
    <name evidence="10" type="primary">Pxt_2</name>
    <name evidence="10" type="ORF">g.42250</name>
</gene>
<feature type="compositionally biased region" description="Basic and acidic residues" evidence="9">
    <location>
        <begin position="1143"/>
        <end position="1157"/>
    </location>
</feature>
<feature type="compositionally biased region" description="Low complexity" evidence="9">
    <location>
        <begin position="1031"/>
        <end position="1041"/>
    </location>
</feature>
<sequence>MHFSTSTLLPPHRRDACRPCERQVKIFIIFLIGGLTTLCHIGNVTAAASTKTKHATASFTASNETIVYTPTTIIADYSNNNSSLCGKNGFSVELPKPLLLLDNRKQTANTLAVEASSAALVERQQRAYSNRPTLMDVALQASAREGLNAMTELYGKIVPDILRNGHVLQENHPAALLSKFSESVSETLEQEMAAYATISATKAFRNNYKYFNELARQAHTSKISLRHTALEGLCPPRDPPTCMPASARYRTHDGTCNSRRRPRWGASQMPFNRFLPPEYGDGVDSIRMSVEGGPLASSRFVSLLVHGARDGDAAVTLMTAQWGQLLDHDMTSTAQPRSINGSVPSCCGNTDFHPSCFPIKVPLDDPWLAPLKVRCLEFLRSAPAQRRDCILSWREQTNQATSYIDASPIYSNSAKSSDNARVFRNGMLVYGRGNPAEDVCQRGAIATQCIRAGDGRSGEQPGLLALHHVWVGEHNRIALELSEMNLHWSDEKIYQETRRIVGAMFQHITYREFLPIVLGREVCRLFDLELLSTGYYQGYDPKTNPTVANSFAAAAFRFGHSLVQNSYMRCDRFHNFMRNNVSLHEEFQRGDIGSPGSLHRLLRGLVNQRALKRDEFITPELTNHLFQTPGFPFGLDLAAINIQRGRDHGVPPYTSWRVPCGLTPINSWEDFANVVGPQSAQRISHAYRSVHDIDLFVGGIAERPVVGGLVGPTFACIIAQQFSNSRKGDRFWYENGGLENSFTPAQLQSIRRVSLAQVLCRAVGGGTMQPHALLPPEVEGNERQVCGTGTLSALDLSPWIEQDPFATSPTTQAQEPDRVFEIITTDKIRESFPGSVQVVKENKAGFPNRVRPVDNKNSANGFVTEIKVPGEIIHISDKLDIRQKVTAAKRPIVTAKPIKGVNNKIDKNPTKITLNIRGVNVRRPQGNRHTNLVVNKIPIELRSATEDETGRNTAVKTNSTKSTNSQTTTESMTEKKVEARIDDTEHEMQIELNEPLDTDKHIDLSKDALNNTDFEETQTSKTLHKDDTTDDLLSTLEQSSSDTKDNTANDNARQSKLELESGDEALSFITETTSIKDIISEETLDAKVQTPDERKDGDSEASQSVKEFTLITAALRNAEAKIDAKDVEDLQEKLNTGSNIAESKTEEKMLVPDRDTETDIVPTNNDVPTDGNDKTAVPHTLLSDDVENEATVLTDDDFTQHAKTLTIETQTDKDKEDSTQTTTANLLLTKSARSTVELDDVTVHDGSDDQLNNFTDQTSNDSEPHTADLNPMERLQENAELTRLRRRGPQENRKLIVVKVPNRNNETKTRYQPKTTKSANYRKTTNVIPLTNLTTRSTSRQVELRQYQTQPTFYTRPQKVVVNGPNSDQYEIEINIRQTNKQSSSALPLTTAASPYKPFHYDKYSPSYVGTYYSSTIPPHAFYPHTPTVSANVVQTRRTKPPTVIYINEHEDRYTTTTRAPGLFQNILSFATSGFGNNNKPQQNQQQQSSHSTTGQKEHANYGASVSNVYENNQIYGPNADTSSLPHYGPRPTNQNALSAFPAVPSAASLSQVGGVTNNGLVQASSSAISTGNFGTIIGVAQANGADSTFSFNIRPKPSGVVQSQLPLPPNQIDGGSYGLLPSRNPPFNQVSNTGFLSSQHSVPSQSGQTHFGNTHQESANSPFSSAHKRPQHGTYDYYSHIQNLPLQQKTNVEHTFTIKDYDEIAISRTLEPILTNNTTNDENDIDDDDDDYDYGDDDLGLSDKFDQDGYIRPEHMIQAMIKSKENELRNLTANKNCSTKILDDNYVLPVLNTTLDTLSEEYAPKLLEQSIETTTTEQTTTTTTESVTNFPDVVGKHLNNDILAEDYDDETTEALITTKTTVLQTLTNAPQIAKKTETETRNAKPILAERIAFAPIKILTKLERPDNWIIYDSPKNYPSLPELPVMNEDTSAPTDEIPMPIRGLAGIWQKKMQAQKDRNRVQFGPTEAAQAVESTLQAQTEVFTTVAPVNTV</sequence>
<name>A0A0A1WPC5_ZEUCU</name>
<keyword evidence="5" id="KW-0732">Signal</keyword>
<evidence type="ECO:0000256" key="2">
    <source>
        <dbReference type="ARBA" id="ARBA00022525"/>
    </source>
</evidence>